<dbReference type="EMBL" id="GEGO01000849">
    <property type="protein sequence ID" value="JAR94555.1"/>
    <property type="molecule type" value="Transcribed_RNA"/>
</dbReference>
<keyword evidence="1" id="KW-0732">Signal</keyword>
<sequence length="351" mass="37528">MGRAEEAPWGAVRETSVSLLVLPVLQAAQLAVAVQEAAVAAVGGVFHVAVGAVGRTVAGRPAVGGGRTSQGGPLEALGKVGVLVEVPEEEPEHDGVEANPPHEAPRVVAVRPEQQLEGVHEDGDELHNLDGGHVLLPPEVLGHVGPDGRQAVVEVHQDVHEAIDEGEEGAVASRRELDPPPDAHGHHAMVDDVQRRDVSELLAQHKEYRVDKLDELGDVVPPGQVGHEDGLATLRVVNGLALPVVVSKQAVEAQQQEDDQADGHHEEVVPHHDPAQLHRLPVLHQRGPQHLHQVGVRQADGQGRPWALHEQPLLDPGISALERFVVKIPDFFQEVVHLGHPTADAERTARL</sequence>
<organism evidence="2">
    <name type="scientific">Ixodes ricinus</name>
    <name type="common">Common tick</name>
    <name type="synonym">Acarus ricinus</name>
    <dbReference type="NCBI Taxonomy" id="34613"/>
    <lineage>
        <taxon>Eukaryota</taxon>
        <taxon>Metazoa</taxon>
        <taxon>Ecdysozoa</taxon>
        <taxon>Arthropoda</taxon>
        <taxon>Chelicerata</taxon>
        <taxon>Arachnida</taxon>
        <taxon>Acari</taxon>
        <taxon>Parasitiformes</taxon>
        <taxon>Ixodida</taxon>
        <taxon>Ixodoidea</taxon>
        <taxon>Ixodidae</taxon>
        <taxon>Ixodinae</taxon>
        <taxon>Ixodes</taxon>
    </lineage>
</organism>
<protein>
    <recommendedName>
        <fullName evidence="3">Secreted protein</fullName>
    </recommendedName>
</protein>
<name>A0A147BW06_IXORI</name>
<evidence type="ECO:0000313" key="2">
    <source>
        <dbReference type="EMBL" id="JAR94555.1"/>
    </source>
</evidence>
<proteinExistence type="predicted"/>
<accession>A0A147BW06</accession>
<reference evidence="2" key="1">
    <citation type="journal article" date="2018" name="PLoS Negl. Trop. Dis.">
        <title>Sialome diversity of ticks revealed by RNAseq of single tick salivary glands.</title>
        <authorList>
            <person name="Perner J."/>
            <person name="Kropackova S."/>
            <person name="Kopacek P."/>
            <person name="Ribeiro J.M."/>
        </authorList>
    </citation>
    <scope>NUCLEOTIDE SEQUENCE</scope>
    <source>
        <strain evidence="2">Siblings of single egg batch collected in Ceske Budejovice</strain>
        <tissue evidence="2">Salivary glands</tissue>
    </source>
</reference>
<feature type="signal peptide" evidence="1">
    <location>
        <begin position="1"/>
        <end position="33"/>
    </location>
</feature>
<feature type="chain" id="PRO_5007543286" description="Secreted protein" evidence="1">
    <location>
        <begin position="34"/>
        <end position="351"/>
    </location>
</feature>
<evidence type="ECO:0000256" key="1">
    <source>
        <dbReference type="SAM" id="SignalP"/>
    </source>
</evidence>
<evidence type="ECO:0008006" key="3">
    <source>
        <dbReference type="Google" id="ProtNLM"/>
    </source>
</evidence>
<dbReference type="AlphaFoldDB" id="A0A147BW06"/>